<evidence type="ECO:0000313" key="1">
    <source>
        <dbReference type="EMBL" id="QNR86790.1"/>
    </source>
</evidence>
<keyword evidence="2" id="KW-1185">Reference proteome</keyword>
<reference evidence="1 2" key="1">
    <citation type="submission" date="2020-09" db="EMBL/GenBank/DDBJ databases">
        <title>Pedobacter sp. SW-16 isolated from soil near Yeocheon.</title>
        <authorList>
            <person name="Im H.S."/>
            <person name="Joung Y."/>
            <person name="Lee S.-S."/>
        </authorList>
    </citation>
    <scope>NUCLEOTIDE SEQUENCE [LARGE SCALE GENOMIC DNA]</scope>
    <source>
        <strain evidence="1 2">SW-16</strain>
    </source>
</reference>
<gene>
    <name evidence="1" type="ORF">H9N25_10580</name>
</gene>
<name>A0ABX6TSV2_9SPHI</name>
<accession>A0ABX6TSV2</accession>
<dbReference type="Proteomes" id="UP000516439">
    <property type="component" value="Chromosome"/>
</dbReference>
<evidence type="ECO:0000313" key="2">
    <source>
        <dbReference type="Proteomes" id="UP000516439"/>
    </source>
</evidence>
<dbReference type="RefSeq" id="WP_190328867.1">
    <property type="nucleotide sequence ID" value="NZ_CP061171.1"/>
</dbReference>
<dbReference type="EMBL" id="CP061171">
    <property type="protein sequence ID" value="QNR86790.1"/>
    <property type="molecule type" value="Genomic_DNA"/>
</dbReference>
<sequence>MGHSIIVFKNDTPIARLAFGATNYVMSSYLYKILNAEDYNNGVSGNGKSRIYNYENILNAKAAIAYYEKEPFEIVRNSENEQQAEFFVVNLLGFGARSQEHFSTSEISEAISTIKEFLSSILNSEPFAEVEISFG</sequence>
<organism evidence="1 2">
    <name type="scientific">Pedobacter riviphilus</name>
    <dbReference type="NCBI Taxonomy" id="2766984"/>
    <lineage>
        <taxon>Bacteria</taxon>
        <taxon>Pseudomonadati</taxon>
        <taxon>Bacteroidota</taxon>
        <taxon>Sphingobacteriia</taxon>
        <taxon>Sphingobacteriales</taxon>
        <taxon>Sphingobacteriaceae</taxon>
        <taxon>Pedobacter</taxon>
    </lineage>
</organism>
<protein>
    <submittedName>
        <fullName evidence="1">Uncharacterized protein</fullName>
    </submittedName>
</protein>
<proteinExistence type="predicted"/>